<sequence>MMPVFFLRSIIFSFFSIG</sequence>
<accession>A0A6A8DK48</accession>
<proteinExistence type="predicted"/>
<dbReference type="EMBL" id="WJNG01000019">
    <property type="protein sequence ID" value="MRH44856.1"/>
    <property type="molecule type" value="Genomic_DNA"/>
</dbReference>
<gene>
    <name evidence="1" type="ORF">GH741_19590</name>
</gene>
<reference evidence="1" key="1">
    <citation type="submission" date="2019-11" db="EMBL/GenBank/DDBJ databases">
        <authorList>
            <person name="Li J."/>
        </authorList>
    </citation>
    <scope>NUCLEOTIDE SEQUENCE</scope>
    <source>
        <strain evidence="1">B6B</strain>
    </source>
</reference>
<organism evidence="1 2">
    <name type="scientific">Aquibacillus halophilus</name>
    <dbReference type="NCBI Taxonomy" id="930132"/>
    <lineage>
        <taxon>Bacteria</taxon>
        <taxon>Bacillati</taxon>
        <taxon>Bacillota</taxon>
        <taxon>Bacilli</taxon>
        <taxon>Bacillales</taxon>
        <taxon>Bacillaceae</taxon>
        <taxon>Aquibacillus</taxon>
    </lineage>
</organism>
<protein>
    <submittedName>
        <fullName evidence="1">Uncharacterized protein</fullName>
    </submittedName>
</protein>
<comment type="caution">
    <text evidence="1">The sequence shown here is derived from an EMBL/GenBank/DDBJ whole genome shotgun (WGS) entry which is preliminary data.</text>
</comment>
<evidence type="ECO:0000313" key="2">
    <source>
        <dbReference type="Proteomes" id="UP000799092"/>
    </source>
</evidence>
<dbReference type="Proteomes" id="UP000799092">
    <property type="component" value="Unassembled WGS sequence"/>
</dbReference>
<name>A0A6A8DK48_9BACI</name>
<dbReference type="AlphaFoldDB" id="A0A6A8DK48"/>
<keyword evidence="2" id="KW-1185">Reference proteome</keyword>
<evidence type="ECO:0000313" key="1">
    <source>
        <dbReference type="EMBL" id="MRH44856.1"/>
    </source>
</evidence>